<dbReference type="InterPro" id="IPR050553">
    <property type="entry name" value="Thioredoxin_ResA/DsbE_sf"/>
</dbReference>
<dbReference type="SUPFAM" id="SSF52833">
    <property type="entry name" value="Thioredoxin-like"/>
    <property type="match status" value="1"/>
</dbReference>
<comment type="caution">
    <text evidence="6">The sequence shown here is derived from an EMBL/GenBank/DDBJ whole genome shotgun (WGS) entry which is preliminary data.</text>
</comment>
<evidence type="ECO:0000256" key="4">
    <source>
        <dbReference type="ARBA" id="ARBA00023284"/>
    </source>
</evidence>
<proteinExistence type="predicted"/>
<keyword evidence="3" id="KW-1015">Disulfide bond</keyword>
<dbReference type="InterPro" id="IPR013766">
    <property type="entry name" value="Thioredoxin_domain"/>
</dbReference>
<evidence type="ECO:0000259" key="5">
    <source>
        <dbReference type="PROSITE" id="PS51352"/>
    </source>
</evidence>
<protein>
    <submittedName>
        <fullName evidence="6">TlpA family protein disulfide reductase</fullName>
    </submittedName>
</protein>
<comment type="subcellular location">
    <subcellularLocation>
        <location evidence="1">Cell envelope</location>
    </subcellularLocation>
</comment>
<dbReference type="EMBL" id="JAGUCO010000016">
    <property type="protein sequence ID" value="MBS2099884.1"/>
    <property type="molecule type" value="Genomic_DNA"/>
</dbReference>
<dbReference type="InterPro" id="IPR000866">
    <property type="entry name" value="AhpC/TSA"/>
</dbReference>
<dbReference type="PROSITE" id="PS51352">
    <property type="entry name" value="THIOREDOXIN_2"/>
    <property type="match status" value="1"/>
</dbReference>
<evidence type="ECO:0000256" key="2">
    <source>
        <dbReference type="ARBA" id="ARBA00022748"/>
    </source>
</evidence>
<accession>A0ABS5JY96</accession>
<dbReference type="PANTHER" id="PTHR42852">
    <property type="entry name" value="THIOL:DISULFIDE INTERCHANGE PROTEIN DSBE"/>
    <property type="match status" value="1"/>
</dbReference>
<keyword evidence="4" id="KW-0676">Redox-active center</keyword>
<evidence type="ECO:0000256" key="1">
    <source>
        <dbReference type="ARBA" id="ARBA00004196"/>
    </source>
</evidence>
<dbReference type="InterPro" id="IPR036249">
    <property type="entry name" value="Thioredoxin-like_sf"/>
</dbReference>
<dbReference type="Gene3D" id="3.40.30.10">
    <property type="entry name" value="Glutaredoxin"/>
    <property type="match status" value="1"/>
</dbReference>
<dbReference type="PANTHER" id="PTHR42852:SF6">
    <property type="entry name" value="THIOL:DISULFIDE INTERCHANGE PROTEIN DSBE"/>
    <property type="match status" value="1"/>
</dbReference>
<dbReference type="RefSeq" id="WP_212217126.1">
    <property type="nucleotide sequence ID" value="NZ_JAGUCO010000016.1"/>
</dbReference>
<gene>
    <name evidence="6" type="ORF">KEM10_16465</name>
</gene>
<reference evidence="6 7" key="1">
    <citation type="journal article" date="2015" name="Int. J. Syst. Evol. Microbiol.">
        <title>Carboxylicivirga linearis sp. nov., isolated from a sea cucumber culture pond.</title>
        <authorList>
            <person name="Wang F.Q."/>
            <person name="Zhou Y.X."/>
            <person name="Lin X.Z."/>
            <person name="Chen G.J."/>
            <person name="Du Z.J."/>
        </authorList>
    </citation>
    <scope>NUCLEOTIDE SEQUENCE [LARGE SCALE GENOMIC DNA]</scope>
    <source>
        <strain evidence="6 7">FB218</strain>
    </source>
</reference>
<feature type="domain" description="Thioredoxin" evidence="5">
    <location>
        <begin position="22"/>
        <end position="171"/>
    </location>
</feature>
<evidence type="ECO:0000313" key="7">
    <source>
        <dbReference type="Proteomes" id="UP000708576"/>
    </source>
</evidence>
<evidence type="ECO:0000256" key="3">
    <source>
        <dbReference type="ARBA" id="ARBA00023157"/>
    </source>
</evidence>
<organism evidence="6 7">
    <name type="scientific">Carboxylicivirga linearis</name>
    <dbReference type="NCBI Taxonomy" id="1628157"/>
    <lineage>
        <taxon>Bacteria</taxon>
        <taxon>Pseudomonadati</taxon>
        <taxon>Bacteroidota</taxon>
        <taxon>Bacteroidia</taxon>
        <taxon>Marinilabiliales</taxon>
        <taxon>Marinilabiliaceae</taxon>
        <taxon>Carboxylicivirga</taxon>
    </lineage>
</organism>
<keyword evidence="7" id="KW-1185">Reference proteome</keyword>
<dbReference type="Pfam" id="PF00578">
    <property type="entry name" value="AhpC-TSA"/>
    <property type="match status" value="1"/>
</dbReference>
<name>A0ABS5JY96_9BACT</name>
<sequence>MTRFILILSLFTFVLTAKGQKYEVGDIAPDIVQVTPEGETLALSSLRGQIVLIDFWASWCKPCRKENPSLVKAYETYKDTTFKNGEGFTIYSVSLDMKKPDWEAAIEKDGLIWPYHVSDMKGWRNEASKLYGVRGIPANFLIDGEGVIVAVNLRGDELEKKLKKMTKKSWYIFW</sequence>
<keyword evidence="2" id="KW-0201">Cytochrome c-type biogenesis</keyword>
<evidence type="ECO:0000313" key="6">
    <source>
        <dbReference type="EMBL" id="MBS2099884.1"/>
    </source>
</evidence>
<dbReference type="CDD" id="cd02966">
    <property type="entry name" value="TlpA_like_family"/>
    <property type="match status" value="1"/>
</dbReference>
<dbReference type="Proteomes" id="UP000708576">
    <property type="component" value="Unassembled WGS sequence"/>
</dbReference>